<proteinExistence type="inferred from homology"/>
<comment type="caution">
    <text evidence="3">The sequence shown here is derived from an EMBL/GenBank/DDBJ whole genome shotgun (WGS) entry which is preliminary data.</text>
</comment>
<dbReference type="InterPro" id="IPR003676">
    <property type="entry name" value="SAUR_fam"/>
</dbReference>
<dbReference type="Pfam" id="PF02519">
    <property type="entry name" value="Auxin_inducible"/>
    <property type="match status" value="1"/>
</dbReference>
<evidence type="ECO:0000313" key="4">
    <source>
        <dbReference type="Proteomes" id="UP001341840"/>
    </source>
</evidence>
<dbReference type="PANTHER" id="PTHR47186:SF42">
    <property type="entry name" value="DISEASE RESISTANCE RPP13-LIKE PROTEIN 1"/>
    <property type="match status" value="1"/>
</dbReference>
<accession>A0ABU6YGD3</accession>
<dbReference type="InterPro" id="IPR032675">
    <property type="entry name" value="LRR_dom_sf"/>
</dbReference>
<dbReference type="SUPFAM" id="SSF52058">
    <property type="entry name" value="L domain-like"/>
    <property type="match status" value="1"/>
</dbReference>
<dbReference type="Gene3D" id="1.20.5.4130">
    <property type="match status" value="1"/>
</dbReference>
<dbReference type="Gene3D" id="3.80.10.10">
    <property type="entry name" value="Ribonuclease Inhibitor"/>
    <property type="match status" value="1"/>
</dbReference>
<comment type="similarity">
    <text evidence="1">Belongs to the ARG7 family.</text>
</comment>
<dbReference type="EMBL" id="JASCZI010241916">
    <property type="protein sequence ID" value="MED6208334.1"/>
    <property type="molecule type" value="Genomic_DNA"/>
</dbReference>
<name>A0ABU6YGD3_9FABA</name>
<dbReference type="Proteomes" id="UP001341840">
    <property type="component" value="Unassembled WGS sequence"/>
</dbReference>
<evidence type="ECO:0000256" key="1">
    <source>
        <dbReference type="ARBA" id="ARBA00006974"/>
    </source>
</evidence>
<keyword evidence="4" id="KW-1185">Reference proteome</keyword>
<dbReference type="PANTHER" id="PTHR47186">
    <property type="entry name" value="LEUCINE-RICH REPEAT-CONTAINING PROTEIN 57"/>
    <property type="match status" value="1"/>
</dbReference>
<dbReference type="Pfam" id="PF25019">
    <property type="entry name" value="LRR_R13L1-DRL21"/>
    <property type="match status" value="1"/>
</dbReference>
<feature type="domain" description="R13L1/DRL21-like LRR repeat region" evidence="2">
    <location>
        <begin position="226"/>
        <end position="353"/>
    </location>
</feature>
<protein>
    <recommendedName>
        <fullName evidence="2">R13L1/DRL21-like LRR repeat region domain-containing protein</fullName>
    </recommendedName>
</protein>
<dbReference type="InterPro" id="IPR056789">
    <property type="entry name" value="LRR_R13L1-DRL21"/>
</dbReference>
<evidence type="ECO:0000313" key="3">
    <source>
        <dbReference type="EMBL" id="MED6208334.1"/>
    </source>
</evidence>
<sequence>MGFKLPILHKKTSVPKGYLAVYVGENQKKRLVIPISYLNHPSIQDLLSQVEQEFGFDHPMGGLTIPCREDCLYEVGRVLGDAELKQFTDKRVKKWLVDLQDALYSADDFLDELSTKAAIAAAQGDPGNHSSSWSRLVDSYIEDAGDLEHIVGRLDSVVARKKILTLKLVRCSKLKMLPVAMKDLVNLRHLDITDTYLHEMPKSMNKLKKLQFLSDYVVGKREENKIKELGAPADLHKSIYIHNLENVVNSNEAMDARMCDNDGIDSMRLSWWWNEDENIVDFQIEKDIFDELRPLNNLKELEMSGYMGTRFPDWLGHSSYHNITNITLDGCRNCCMLPSLGQFPSLKHLKISKFERLEIVGAEFYQKDESCLKTPFPMLETLGFESMPWCWCSSVRG</sequence>
<evidence type="ECO:0000259" key="2">
    <source>
        <dbReference type="Pfam" id="PF25019"/>
    </source>
</evidence>
<organism evidence="3 4">
    <name type="scientific">Stylosanthes scabra</name>
    <dbReference type="NCBI Taxonomy" id="79078"/>
    <lineage>
        <taxon>Eukaryota</taxon>
        <taxon>Viridiplantae</taxon>
        <taxon>Streptophyta</taxon>
        <taxon>Embryophyta</taxon>
        <taxon>Tracheophyta</taxon>
        <taxon>Spermatophyta</taxon>
        <taxon>Magnoliopsida</taxon>
        <taxon>eudicotyledons</taxon>
        <taxon>Gunneridae</taxon>
        <taxon>Pentapetalae</taxon>
        <taxon>rosids</taxon>
        <taxon>fabids</taxon>
        <taxon>Fabales</taxon>
        <taxon>Fabaceae</taxon>
        <taxon>Papilionoideae</taxon>
        <taxon>50 kb inversion clade</taxon>
        <taxon>dalbergioids sensu lato</taxon>
        <taxon>Dalbergieae</taxon>
        <taxon>Pterocarpus clade</taxon>
        <taxon>Stylosanthes</taxon>
    </lineage>
</organism>
<reference evidence="3 4" key="1">
    <citation type="journal article" date="2023" name="Plants (Basel)">
        <title>Bridging the Gap: Combining Genomics and Transcriptomics Approaches to Understand Stylosanthes scabra, an Orphan Legume from the Brazilian Caatinga.</title>
        <authorList>
            <person name="Ferreira-Neto J.R.C."/>
            <person name="da Silva M.D."/>
            <person name="Binneck E."/>
            <person name="de Melo N.F."/>
            <person name="da Silva R.H."/>
            <person name="de Melo A.L.T.M."/>
            <person name="Pandolfi V."/>
            <person name="Bustamante F.O."/>
            <person name="Brasileiro-Vidal A.C."/>
            <person name="Benko-Iseppon A.M."/>
        </authorList>
    </citation>
    <scope>NUCLEOTIDE SEQUENCE [LARGE SCALE GENOMIC DNA]</scope>
    <source>
        <tissue evidence="3">Leaves</tissue>
    </source>
</reference>
<gene>
    <name evidence="3" type="ORF">PIB30_044088</name>
</gene>